<name>A0A0C3PGQ0_PHLG1</name>
<evidence type="ECO:0000313" key="2">
    <source>
        <dbReference type="EMBL" id="KIP04953.1"/>
    </source>
</evidence>
<dbReference type="SUPFAM" id="SSF53474">
    <property type="entry name" value="alpha/beta-Hydrolases"/>
    <property type="match status" value="1"/>
</dbReference>
<dbReference type="PANTHER" id="PTHR17630">
    <property type="entry name" value="DIENELACTONE HYDROLASE"/>
    <property type="match status" value="1"/>
</dbReference>
<dbReference type="EMBL" id="KN840557">
    <property type="protein sequence ID" value="KIP04953.1"/>
    <property type="molecule type" value="Genomic_DNA"/>
</dbReference>
<feature type="domain" description="Dienelactone hydrolase" evidence="1">
    <location>
        <begin position="28"/>
        <end position="248"/>
    </location>
</feature>
<dbReference type="Gene3D" id="3.40.50.1820">
    <property type="entry name" value="alpha/beta hydrolase"/>
    <property type="match status" value="1"/>
</dbReference>
<dbReference type="GO" id="GO:0016787">
    <property type="term" value="F:hydrolase activity"/>
    <property type="evidence" value="ECO:0007669"/>
    <property type="project" value="InterPro"/>
</dbReference>
<dbReference type="AlphaFoldDB" id="A0A0C3PGQ0"/>
<protein>
    <recommendedName>
        <fullName evidence="1">Dienelactone hydrolase domain-containing protein</fullName>
    </recommendedName>
</protein>
<dbReference type="HOGENOM" id="CLU_054590_2_2_1"/>
<dbReference type="OrthoDB" id="17560at2759"/>
<dbReference type="Pfam" id="PF01738">
    <property type="entry name" value="DLH"/>
    <property type="match status" value="1"/>
</dbReference>
<dbReference type="InterPro" id="IPR029058">
    <property type="entry name" value="AB_hydrolase_fold"/>
</dbReference>
<keyword evidence="3" id="KW-1185">Reference proteome</keyword>
<organism evidence="2 3">
    <name type="scientific">Phlebiopsis gigantea (strain 11061_1 CR5-6)</name>
    <name type="common">White-rot fungus</name>
    <name type="synonym">Peniophora gigantea</name>
    <dbReference type="NCBI Taxonomy" id="745531"/>
    <lineage>
        <taxon>Eukaryota</taxon>
        <taxon>Fungi</taxon>
        <taxon>Dikarya</taxon>
        <taxon>Basidiomycota</taxon>
        <taxon>Agaricomycotina</taxon>
        <taxon>Agaricomycetes</taxon>
        <taxon>Polyporales</taxon>
        <taxon>Phanerochaetaceae</taxon>
        <taxon>Phlebiopsis</taxon>
    </lineage>
</organism>
<gene>
    <name evidence="2" type="ORF">PHLGIDRAFT_92774</name>
</gene>
<dbReference type="STRING" id="745531.A0A0C3PGQ0"/>
<accession>A0A0C3PGQ0</accession>
<dbReference type="Proteomes" id="UP000053257">
    <property type="component" value="Unassembled WGS sequence"/>
</dbReference>
<reference evidence="2 3" key="1">
    <citation type="journal article" date="2014" name="PLoS Genet.">
        <title>Analysis of the Phlebiopsis gigantea genome, transcriptome and secretome provides insight into its pioneer colonization strategies of wood.</title>
        <authorList>
            <person name="Hori C."/>
            <person name="Ishida T."/>
            <person name="Igarashi K."/>
            <person name="Samejima M."/>
            <person name="Suzuki H."/>
            <person name="Master E."/>
            <person name="Ferreira P."/>
            <person name="Ruiz-Duenas F.J."/>
            <person name="Held B."/>
            <person name="Canessa P."/>
            <person name="Larrondo L.F."/>
            <person name="Schmoll M."/>
            <person name="Druzhinina I.S."/>
            <person name="Kubicek C.P."/>
            <person name="Gaskell J.A."/>
            <person name="Kersten P."/>
            <person name="St John F."/>
            <person name="Glasner J."/>
            <person name="Sabat G."/>
            <person name="Splinter BonDurant S."/>
            <person name="Syed K."/>
            <person name="Yadav J."/>
            <person name="Mgbeahuruike A.C."/>
            <person name="Kovalchuk A."/>
            <person name="Asiegbu F.O."/>
            <person name="Lackner G."/>
            <person name="Hoffmeister D."/>
            <person name="Rencoret J."/>
            <person name="Gutierrez A."/>
            <person name="Sun H."/>
            <person name="Lindquist E."/>
            <person name="Barry K."/>
            <person name="Riley R."/>
            <person name="Grigoriev I.V."/>
            <person name="Henrissat B."/>
            <person name="Kues U."/>
            <person name="Berka R.M."/>
            <person name="Martinez A.T."/>
            <person name="Covert S.F."/>
            <person name="Blanchette R.A."/>
            <person name="Cullen D."/>
        </authorList>
    </citation>
    <scope>NUCLEOTIDE SEQUENCE [LARGE SCALE GENOMIC DNA]</scope>
    <source>
        <strain evidence="2 3">11061_1 CR5-6</strain>
    </source>
</reference>
<dbReference type="PANTHER" id="PTHR17630:SF44">
    <property type="entry name" value="PROTEIN AIM2"/>
    <property type="match status" value="1"/>
</dbReference>
<sequence length="249" mass="27084">MSLCADCFKGVRHEGTPSGKTERINDVDCYVATPEGDYAKDTVILFLTDAFGVPLPNNLLLADDFANNGFKTVVPDFFADPAPANCFEPGQTFDFGAWLGRNSPAVTEPKVRKVLAALKEGGVTKIAAVGYCYGARLGFNLAFDNEITVLATSHPSLLKFPTDIETLKAKSSVPVLINSCTVDQMFPHEAQETTDSILGEGQYAPGYKRTYWEGCTHGFAVRGDLSDPKVKAGKEGAFKETVEWFKKHL</sequence>
<proteinExistence type="predicted"/>
<evidence type="ECO:0000313" key="3">
    <source>
        <dbReference type="Proteomes" id="UP000053257"/>
    </source>
</evidence>
<dbReference type="InterPro" id="IPR002925">
    <property type="entry name" value="Dienelactn_hydro"/>
</dbReference>
<evidence type="ECO:0000259" key="1">
    <source>
        <dbReference type="Pfam" id="PF01738"/>
    </source>
</evidence>